<sequence length="72" mass="8382">PKEKAECCHVHERGLIRVITAGKHQYFIPGKYPGDGHTFLMSSQEDPSLSFMVSITHLELMLRQKWKVLWPF</sequence>
<proteinExistence type="predicted"/>
<name>A0ABU7ARA2_9TELE</name>
<keyword evidence="2" id="KW-1185">Reference proteome</keyword>
<gene>
    <name evidence="1" type="ORF">ATANTOWER_027816</name>
</gene>
<dbReference type="EMBL" id="JAHUTI010026531">
    <property type="protein sequence ID" value="MED6240771.1"/>
    <property type="molecule type" value="Genomic_DNA"/>
</dbReference>
<evidence type="ECO:0000313" key="2">
    <source>
        <dbReference type="Proteomes" id="UP001345963"/>
    </source>
</evidence>
<reference evidence="1 2" key="1">
    <citation type="submission" date="2021-07" db="EMBL/GenBank/DDBJ databases">
        <authorList>
            <person name="Palmer J.M."/>
        </authorList>
    </citation>
    <scope>NUCLEOTIDE SEQUENCE [LARGE SCALE GENOMIC DNA]</scope>
    <source>
        <strain evidence="1 2">AT_MEX2019</strain>
        <tissue evidence="1">Muscle</tissue>
    </source>
</reference>
<comment type="caution">
    <text evidence="1">The sequence shown here is derived from an EMBL/GenBank/DDBJ whole genome shotgun (WGS) entry which is preliminary data.</text>
</comment>
<accession>A0ABU7ARA2</accession>
<feature type="non-terminal residue" evidence="1">
    <location>
        <position position="1"/>
    </location>
</feature>
<protein>
    <submittedName>
        <fullName evidence="1">Uncharacterized protein</fullName>
    </submittedName>
</protein>
<organism evidence="1 2">
    <name type="scientific">Ataeniobius toweri</name>
    <dbReference type="NCBI Taxonomy" id="208326"/>
    <lineage>
        <taxon>Eukaryota</taxon>
        <taxon>Metazoa</taxon>
        <taxon>Chordata</taxon>
        <taxon>Craniata</taxon>
        <taxon>Vertebrata</taxon>
        <taxon>Euteleostomi</taxon>
        <taxon>Actinopterygii</taxon>
        <taxon>Neopterygii</taxon>
        <taxon>Teleostei</taxon>
        <taxon>Neoteleostei</taxon>
        <taxon>Acanthomorphata</taxon>
        <taxon>Ovalentaria</taxon>
        <taxon>Atherinomorphae</taxon>
        <taxon>Cyprinodontiformes</taxon>
        <taxon>Goodeidae</taxon>
        <taxon>Ataeniobius</taxon>
    </lineage>
</organism>
<dbReference type="Proteomes" id="UP001345963">
    <property type="component" value="Unassembled WGS sequence"/>
</dbReference>
<evidence type="ECO:0000313" key="1">
    <source>
        <dbReference type="EMBL" id="MED6240771.1"/>
    </source>
</evidence>